<sequence length="62" mass="6886">MGARFRATVDLELPSMERVATVELEQKERLRAWSLPCREAQAEGASVELELPTVVCVATVEL</sequence>
<proteinExistence type="predicted"/>
<dbReference type="AlphaFoldDB" id="A0A0A8YV78"/>
<accession>A0A0A8YV78</accession>
<name>A0A0A8YV78_ARUDO</name>
<evidence type="ECO:0000313" key="1">
    <source>
        <dbReference type="EMBL" id="JAD28405.1"/>
    </source>
</evidence>
<organism evidence="1">
    <name type="scientific">Arundo donax</name>
    <name type="common">Giant reed</name>
    <name type="synonym">Donax arundinaceus</name>
    <dbReference type="NCBI Taxonomy" id="35708"/>
    <lineage>
        <taxon>Eukaryota</taxon>
        <taxon>Viridiplantae</taxon>
        <taxon>Streptophyta</taxon>
        <taxon>Embryophyta</taxon>
        <taxon>Tracheophyta</taxon>
        <taxon>Spermatophyta</taxon>
        <taxon>Magnoliopsida</taxon>
        <taxon>Liliopsida</taxon>
        <taxon>Poales</taxon>
        <taxon>Poaceae</taxon>
        <taxon>PACMAD clade</taxon>
        <taxon>Arundinoideae</taxon>
        <taxon>Arundineae</taxon>
        <taxon>Arundo</taxon>
    </lineage>
</organism>
<dbReference type="EMBL" id="GBRH01269490">
    <property type="protein sequence ID" value="JAD28405.1"/>
    <property type="molecule type" value="Transcribed_RNA"/>
</dbReference>
<reference evidence="1" key="1">
    <citation type="submission" date="2014-09" db="EMBL/GenBank/DDBJ databases">
        <authorList>
            <person name="Magalhaes I.L.F."/>
            <person name="Oliveira U."/>
            <person name="Santos F.R."/>
            <person name="Vidigal T.H.D.A."/>
            <person name="Brescovit A.D."/>
            <person name="Santos A.J."/>
        </authorList>
    </citation>
    <scope>NUCLEOTIDE SEQUENCE</scope>
    <source>
        <tissue evidence="1">Shoot tissue taken approximately 20 cm above the soil surface</tissue>
    </source>
</reference>
<protein>
    <submittedName>
        <fullName evidence="1">Uncharacterized protein</fullName>
    </submittedName>
</protein>
<reference evidence="1" key="2">
    <citation type="journal article" date="2015" name="Data Brief">
        <title>Shoot transcriptome of the giant reed, Arundo donax.</title>
        <authorList>
            <person name="Barrero R.A."/>
            <person name="Guerrero F.D."/>
            <person name="Moolhuijzen P."/>
            <person name="Goolsby J.A."/>
            <person name="Tidwell J."/>
            <person name="Bellgard S.E."/>
            <person name="Bellgard M.I."/>
        </authorList>
    </citation>
    <scope>NUCLEOTIDE SEQUENCE</scope>
    <source>
        <tissue evidence="1">Shoot tissue taken approximately 20 cm above the soil surface</tissue>
    </source>
</reference>